<organism evidence="1 2">
    <name type="scientific">Meloidogyne enterolobii</name>
    <name type="common">Root-knot nematode worm</name>
    <name type="synonym">Meloidogyne mayaguensis</name>
    <dbReference type="NCBI Taxonomy" id="390850"/>
    <lineage>
        <taxon>Eukaryota</taxon>
        <taxon>Metazoa</taxon>
        <taxon>Ecdysozoa</taxon>
        <taxon>Nematoda</taxon>
        <taxon>Chromadorea</taxon>
        <taxon>Rhabditida</taxon>
        <taxon>Tylenchina</taxon>
        <taxon>Tylenchomorpha</taxon>
        <taxon>Tylenchoidea</taxon>
        <taxon>Meloidogynidae</taxon>
        <taxon>Meloidogyninae</taxon>
        <taxon>Meloidogyne</taxon>
    </lineage>
</organism>
<accession>A0ACB1AS23</accession>
<reference evidence="1" key="1">
    <citation type="submission" date="2023-11" db="EMBL/GenBank/DDBJ databases">
        <authorList>
            <person name="Poullet M."/>
        </authorList>
    </citation>
    <scope>NUCLEOTIDE SEQUENCE</scope>
    <source>
        <strain evidence="1">E1834</strain>
    </source>
</reference>
<comment type="caution">
    <text evidence="1">The sequence shown here is derived from an EMBL/GenBank/DDBJ whole genome shotgun (WGS) entry which is preliminary data.</text>
</comment>
<proteinExistence type="predicted"/>
<protein>
    <submittedName>
        <fullName evidence="1">Uncharacterized protein</fullName>
    </submittedName>
</protein>
<dbReference type="EMBL" id="CAVMJV010000109">
    <property type="protein sequence ID" value="CAK5101291.1"/>
    <property type="molecule type" value="Genomic_DNA"/>
</dbReference>
<name>A0ACB1AS23_MELEN</name>
<gene>
    <name evidence="1" type="ORF">MENTE1834_LOCUS42258</name>
</gene>
<evidence type="ECO:0000313" key="2">
    <source>
        <dbReference type="Proteomes" id="UP001497535"/>
    </source>
</evidence>
<keyword evidence="2" id="KW-1185">Reference proteome</keyword>
<evidence type="ECO:0000313" key="1">
    <source>
        <dbReference type="EMBL" id="CAK5101291.1"/>
    </source>
</evidence>
<sequence length="395" mass="44437">MGGCVSSRDVDVEIDGKLLRLKRVIATGGFSQIYLAEEASNNEKFAIKKILCHGQDEIKCVRREIELLTRFAHLPHILPFLGVAEGRSVDPTFAEFCMVFPFCRRGSLQEDLANRRQNKQFFERKVLLEFFRQIIEAIGYLHSAKPAIAHRDLKPGNLMFYQDFYTLQLIDFGSAMECPLTISDALTSRKMLDEAGQYCTMPYRAPELFTCEVGMEIDESVDIWSLGCVFYALCYFVSPFDEVHERGDSALPLSRSHQSYSQTVGGLRGKFSRGGGLGAGIFFFFHGGEGGGVEFLKNVSNPPTCGDGEQLYLSLFLFPSQKTKKNNFMIRRPPLASLFFLSSPLKKIFFLIKNTSEPLSPFFLCILFSSQKFFFNFVVALAVQSAKLSFNSSAP</sequence>
<dbReference type="Proteomes" id="UP001497535">
    <property type="component" value="Unassembled WGS sequence"/>
</dbReference>